<name>A0AAP5MD18_9CYAN</name>
<dbReference type="AlphaFoldDB" id="A0AAP5MD18"/>
<dbReference type="EMBL" id="JAALHA020000028">
    <property type="protein sequence ID" value="MDR9899897.1"/>
    <property type="molecule type" value="Genomic_DNA"/>
</dbReference>
<protein>
    <submittedName>
        <fullName evidence="1">Uncharacterized protein</fullName>
    </submittedName>
</protein>
<evidence type="ECO:0000313" key="2">
    <source>
        <dbReference type="Proteomes" id="UP000667802"/>
    </source>
</evidence>
<dbReference type="RefSeq" id="WP_208344134.1">
    <property type="nucleotide sequence ID" value="NZ_CAWQFN010000478.1"/>
</dbReference>
<accession>A0AAP5MD18</accession>
<proteinExistence type="predicted"/>
<comment type="caution">
    <text evidence="1">The sequence shown here is derived from an EMBL/GenBank/DDBJ whole genome shotgun (WGS) entry which is preliminary data.</text>
</comment>
<evidence type="ECO:0000313" key="1">
    <source>
        <dbReference type="EMBL" id="MDR9899897.1"/>
    </source>
</evidence>
<dbReference type="Gene3D" id="2.60.120.430">
    <property type="entry name" value="Galactose-binding lectin"/>
    <property type="match status" value="2"/>
</dbReference>
<sequence length="334" mass="36252">MAATQFTIQASQYYLNSTSKNLFPTNIELNEGDLLKINSQGISPISSGSYKYDKNTNNLDFEFPVGSLVGTLDNGNSFFPVAQHLELMFLDNSKGKLSLVFWGVDATTNISSVAVTIEVQQNKAFSDLQATDAIDSALLKDRFSFAVHAYANSMARRTSPGYGGDYQGPEPFLDTGIQLQPGDLLKIDASPKDLWSPDGGFFTNANAIAVAGNRGYDRVTSKGQYYRISSLIGTLDEGKTFFPVGTHLEMTVLKAGSLSLLYWDVDWGNNYGFIKAFVQIIRNGKILTSLDIKTVTSIVNGSSSGTANDYSNLDCSTNLPKLNANLKSALISSK</sequence>
<organism evidence="1 2">
    <name type="scientific">Aetokthonos hydrillicola Thurmond2011</name>
    <dbReference type="NCBI Taxonomy" id="2712845"/>
    <lineage>
        <taxon>Bacteria</taxon>
        <taxon>Bacillati</taxon>
        <taxon>Cyanobacteriota</taxon>
        <taxon>Cyanophyceae</taxon>
        <taxon>Nostocales</taxon>
        <taxon>Hapalosiphonaceae</taxon>
        <taxon>Aetokthonos</taxon>
    </lineage>
</organism>
<reference evidence="2" key="1">
    <citation type="journal article" date="2021" name="Science">
        <title>Hunting the eagle killer: A cyanobacterial neurotoxin causes vacuolar myelinopathy.</title>
        <authorList>
            <person name="Breinlinger S."/>
            <person name="Phillips T.J."/>
            <person name="Haram B.N."/>
            <person name="Mares J."/>
            <person name="Martinez Yerena J.A."/>
            <person name="Hrouzek P."/>
            <person name="Sobotka R."/>
            <person name="Henderson W.M."/>
            <person name="Schmieder P."/>
            <person name="Williams S.M."/>
            <person name="Lauderdale J.D."/>
            <person name="Wilde H.D."/>
            <person name="Gerrin W."/>
            <person name="Kust A."/>
            <person name="Washington J.W."/>
            <person name="Wagner C."/>
            <person name="Geier B."/>
            <person name="Liebeke M."/>
            <person name="Enke H."/>
            <person name="Niedermeyer T.H.J."/>
            <person name="Wilde S.B."/>
        </authorList>
    </citation>
    <scope>NUCLEOTIDE SEQUENCE [LARGE SCALE GENOMIC DNA]</scope>
    <source>
        <strain evidence="2">Thurmond2011</strain>
    </source>
</reference>
<gene>
    <name evidence="1" type="ORF">G7B40_035875</name>
</gene>
<dbReference type="Proteomes" id="UP000667802">
    <property type="component" value="Unassembled WGS sequence"/>
</dbReference>
<keyword evidence="2" id="KW-1185">Reference proteome</keyword>